<feature type="domain" description="Luciferase-like" evidence="4">
    <location>
        <begin position="27"/>
        <end position="327"/>
    </location>
</feature>
<proteinExistence type="predicted"/>
<keyword evidence="6" id="KW-1185">Reference proteome</keyword>
<dbReference type="PANTHER" id="PTHR30137:SF8">
    <property type="entry name" value="BLR5498 PROTEIN"/>
    <property type="match status" value="1"/>
</dbReference>
<dbReference type="InterPro" id="IPR036661">
    <property type="entry name" value="Luciferase-like_sf"/>
</dbReference>
<dbReference type="Pfam" id="PF00296">
    <property type="entry name" value="Bac_luciferase"/>
    <property type="match status" value="1"/>
</dbReference>
<evidence type="ECO:0000313" key="5">
    <source>
        <dbReference type="EMBL" id="GGG34789.1"/>
    </source>
</evidence>
<dbReference type="SUPFAM" id="SSF51679">
    <property type="entry name" value="Bacterial luciferase-like"/>
    <property type="match status" value="1"/>
</dbReference>
<comment type="caution">
    <text evidence="5">The sequence shown here is derived from an EMBL/GenBank/DDBJ whole genome shotgun (WGS) entry which is preliminary data.</text>
</comment>
<evidence type="ECO:0000259" key="4">
    <source>
        <dbReference type="Pfam" id="PF00296"/>
    </source>
</evidence>
<organism evidence="5 6">
    <name type="scientific">Caldovatus sediminis</name>
    <dbReference type="NCBI Taxonomy" id="2041189"/>
    <lineage>
        <taxon>Bacteria</taxon>
        <taxon>Pseudomonadati</taxon>
        <taxon>Pseudomonadota</taxon>
        <taxon>Alphaproteobacteria</taxon>
        <taxon>Acetobacterales</taxon>
        <taxon>Roseomonadaceae</taxon>
        <taxon>Caldovatus</taxon>
    </lineage>
</organism>
<dbReference type="GO" id="GO:0004497">
    <property type="term" value="F:monooxygenase activity"/>
    <property type="evidence" value="ECO:0007669"/>
    <property type="project" value="UniProtKB-KW"/>
</dbReference>
<evidence type="ECO:0000256" key="1">
    <source>
        <dbReference type="ARBA" id="ARBA00023002"/>
    </source>
</evidence>
<dbReference type="InterPro" id="IPR011251">
    <property type="entry name" value="Luciferase-like_dom"/>
</dbReference>
<dbReference type="RefSeq" id="WP_188900361.1">
    <property type="nucleotide sequence ID" value="NZ_BMKS01000006.1"/>
</dbReference>
<protein>
    <recommendedName>
        <fullName evidence="4">Luciferase-like domain-containing protein</fullName>
    </recommendedName>
</protein>
<name>A0A8J2ZC05_9PROT</name>
<keyword evidence="2" id="KW-0503">Monooxygenase</keyword>
<dbReference type="GO" id="GO:0016705">
    <property type="term" value="F:oxidoreductase activity, acting on paired donors, with incorporation or reduction of molecular oxygen"/>
    <property type="evidence" value="ECO:0007669"/>
    <property type="project" value="InterPro"/>
</dbReference>
<reference evidence="5 6" key="1">
    <citation type="journal article" date="2014" name="Int. J. Syst. Evol. Microbiol.">
        <title>Complete genome sequence of Corynebacterium casei LMG S-19264T (=DSM 44701T), isolated from a smear-ripened cheese.</title>
        <authorList>
            <consortium name="US DOE Joint Genome Institute (JGI-PGF)"/>
            <person name="Walter F."/>
            <person name="Albersmeier A."/>
            <person name="Kalinowski J."/>
            <person name="Ruckert C."/>
        </authorList>
    </citation>
    <scope>NUCLEOTIDE SEQUENCE [LARGE SCALE GENOMIC DNA]</scope>
    <source>
        <strain evidence="5 6">CGMCC 1.16330</strain>
    </source>
</reference>
<feature type="region of interest" description="Disordered" evidence="3">
    <location>
        <begin position="1"/>
        <end position="23"/>
    </location>
</feature>
<dbReference type="GO" id="GO:0005829">
    <property type="term" value="C:cytosol"/>
    <property type="evidence" value="ECO:0007669"/>
    <property type="project" value="TreeGrafter"/>
</dbReference>
<dbReference type="InterPro" id="IPR050766">
    <property type="entry name" value="Bact_Lucif_Oxidored"/>
</dbReference>
<dbReference type="Proteomes" id="UP000597507">
    <property type="component" value="Unassembled WGS sequence"/>
</dbReference>
<gene>
    <name evidence="5" type="ORF">GCM10010964_23370</name>
</gene>
<dbReference type="Gene3D" id="3.20.20.30">
    <property type="entry name" value="Luciferase-like domain"/>
    <property type="match status" value="1"/>
</dbReference>
<evidence type="ECO:0000313" key="6">
    <source>
        <dbReference type="Proteomes" id="UP000597507"/>
    </source>
</evidence>
<evidence type="ECO:0000256" key="3">
    <source>
        <dbReference type="SAM" id="MobiDB-lite"/>
    </source>
</evidence>
<accession>A0A8J2ZC05</accession>
<dbReference type="PANTHER" id="PTHR30137">
    <property type="entry name" value="LUCIFERASE-LIKE MONOOXYGENASE"/>
    <property type="match status" value="1"/>
</dbReference>
<dbReference type="EMBL" id="BMKS01000006">
    <property type="protein sequence ID" value="GGG34789.1"/>
    <property type="molecule type" value="Genomic_DNA"/>
</dbReference>
<dbReference type="AlphaFoldDB" id="A0A8J2ZC05"/>
<keyword evidence="1" id="KW-0560">Oxidoreductase</keyword>
<evidence type="ECO:0000256" key="2">
    <source>
        <dbReference type="ARBA" id="ARBA00023033"/>
    </source>
</evidence>
<sequence>MAEPSRREPTFAFQASPASDRPEPDRALYDDVVEFCAFGAGLGFEAAWMLEHHFSDYFPTPSPLLLLSHVARACPDLGLGTAVLVLPWHHPLRVAEELAMLNILTRGTLHIGVGRGTAKLEYDAFGVDMREARGRFAEAVRIIRAALSGEPFTFEGRYYRVPDPITLRPTPLAEKPVRFYGAIGSPGSAAIMADLGLPPLCLSTFPDHLLARILHTWRARAEETGRATAGVHLPVSIKLLVADTDAEAQALGRRYFPAYFELQCRHYEVDRNPWEGIEDYKDFSRMFANLRKLTDPEALGPYLAMNLVGSPGTIRARVAALAALGFDYFLVGSTTPGFPKSLQRESLARFATEVAPAFSSAFRARHGALPGAAPLVAAG</sequence>